<evidence type="ECO:0000256" key="10">
    <source>
        <dbReference type="ARBA" id="ARBA00023004"/>
    </source>
</evidence>
<dbReference type="Proteomes" id="UP000307702">
    <property type="component" value="Unassembled WGS sequence"/>
</dbReference>
<dbReference type="GO" id="GO:0071949">
    <property type="term" value="F:FAD binding"/>
    <property type="evidence" value="ECO:0007669"/>
    <property type="project" value="InterPro"/>
</dbReference>
<keyword evidence="8 14" id="KW-0249">Electron transport</keyword>
<keyword evidence="3 14" id="KW-0813">Transport</keyword>
<dbReference type="GO" id="GO:0046872">
    <property type="term" value="F:metal ion binding"/>
    <property type="evidence" value="ECO:0007669"/>
    <property type="project" value="UniProtKB-KW"/>
</dbReference>
<dbReference type="SUPFAM" id="SSF51905">
    <property type="entry name" value="FAD/NAD(P)-binding domain"/>
    <property type="match status" value="1"/>
</dbReference>
<dbReference type="PROSITE" id="PS51257">
    <property type="entry name" value="PROKAR_LIPOPROTEIN"/>
    <property type="match status" value="1"/>
</dbReference>
<dbReference type="FunFam" id="3.30.70.20:FF:000012">
    <property type="entry name" value="Electron transfer flavoprotein-ubiquinone oxidoreductase, mitochondrial"/>
    <property type="match status" value="1"/>
</dbReference>
<gene>
    <name evidence="16" type="ORF">FCS21_03345</name>
</gene>
<accession>A0A8H2JNS3</accession>
<dbReference type="Gene3D" id="3.30.70.20">
    <property type="match status" value="1"/>
</dbReference>
<keyword evidence="10 14" id="KW-0408">Iron</keyword>
<evidence type="ECO:0000256" key="4">
    <source>
        <dbReference type="ARBA" id="ARBA00022485"/>
    </source>
</evidence>
<dbReference type="EMBL" id="SZVP01000002">
    <property type="protein sequence ID" value="TMM46827.1"/>
    <property type="molecule type" value="Genomic_DNA"/>
</dbReference>
<evidence type="ECO:0000256" key="12">
    <source>
        <dbReference type="ARBA" id="ARBA00023075"/>
    </source>
</evidence>
<name>A0A8H2JNS3_9GAMM</name>
<dbReference type="Pfam" id="PF05187">
    <property type="entry name" value="Fer4_ETF_QO"/>
    <property type="match status" value="1"/>
</dbReference>
<comment type="cofactor">
    <cofactor evidence="1 14">
        <name>FAD</name>
        <dbReference type="ChEBI" id="CHEBI:57692"/>
    </cofactor>
</comment>
<keyword evidence="12 14" id="KW-0830">Ubiquinone</keyword>
<evidence type="ECO:0000256" key="5">
    <source>
        <dbReference type="ARBA" id="ARBA00022630"/>
    </source>
</evidence>
<dbReference type="Gene3D" id="3.50.50.60">
    <property type="entry name" value="FAD/NAD(P)-binding domain"/>
    <property type="match status" value="1"/>
</dbReference>
<organism evidence="16 17">
    <name type="scientific">Colwellia ponticola</name>
    <dbReference type="NCBI Taxonomy" id="2304625"/>
    <lineage>
        <taxon>Bacteria</taxon>
        <taxon>Pseudomonadati</taxon>
        <taxon>Pseudomonadota</taxon>
        <taxon>Gammaproteobacteria</taxon>
        <taxon>Alteromonadales</taxon>
        <taxon>Colwelliaceae</taxon>
        <taxon>Colwellia</taxon>
    </lineage>
</organism>
<comment type="function">
    <text evidence="2 14">Accepts electrons from ETF and reduces ubiquinone.</text>
</comment>
<comment type="catalytic activity">
    <reaction evidence="13 14">
        <text>a ubiquinone + reduced [electron-transfer flavoprotein] = a ubiquinol + oxidized [electron-transfer flavoprotein] + H(+)</text>
        <dbReference type="Rhea" id="RHEA:24052"/>
        <dbReference type="Rhea" id="RHEA-COMP:9565"/>
        <dbReference type="Rhea" id="RHEA-COMP:9566"/>
        <dbReference type="Rhea" id="RHEA-COMP:10685"/>
        <dbReference type="Rhea" id="RHEA-COMP:10686"/>
        <dbReference type="ChEBI" id="CHEBI:15378"/>
        <dbReference type="ChEBI" id="CHEBI:16389"/>
        <dbReference type="ChEBI" id="CHEBI:17976"/>
        <dbReference type="ChEBI" id="CHEBI:57692"/>
        <dbReference type="ChEBI" id="CHEBI:58307"/>
        <dbReference type="EC" id="1.5.5.1"/>
    </reaction>
</comment>
<keyword evidence="17" id="KW-1185">Reference proteome</keyword>
<dbReference type="GO" id="GO:0004174">
    <property type="term" value="F:electron-transferring-flavoprotein dehydrogenase activity"/>
    <property type="evidence" value="ECO:0007669"/>
    <property type="project" value="UniProtKB-UniRule"/>
</dbReference>
<dbReference type="RefSeq" id="WP_138620589.1">
    <property type="nucleotide sequence ID" value="NZ_SZVP01000002.1"/>
</dbReference>
<protein>
    <recommendedName>
        <fullName evidence="14">Electron transfer flavoprotein-ubiquinone oxidoreductase</fullName>
        <shortName evidence="14">ETF-QO</shortName>
        <ecNumber evidence="14">1.5.5.1</ecNumber>
    </recommendedName>
</protein>
<proteinExistence type="predicted"/>
<keyword evidence="11 14" id="KW-0411">Iron-sulfur</keyword>
<evidence type="ECO:0000256" key="13">
    <source>
        <dbReference type="ARBA" id="ARBA00052682"/>
    </source>
</evidence>
<dbReference type="InterPro" id="IPR002938">
    <property type="entry name" value="FAD-bd"/>
</dbReference>
<keyword evidence="7 14" id="KW-0274">FAD</keyword>
<dbReference type="PANTHER" id="PTHR10617">
    <property type="entry name" value="ELECTRON TRANSFER FLAVOPROTEIN-UBIQUINONE OXIDOREDUCTASE"/>
    <property type="match status" value="1"/>
</dbReference>
<dbReference type="InterPro" id="IPR049398">
    <property type="entry name" value="ETF-QO/FixC_UQ-bd"/>
</dbReference>
<keyword evidence="4" id="KW-0004">4Fe-4S</keyword>
<dbReference type="PANTHER" id="PTHR10617:SF107">
    <property type="entry name" value="ELECTRON TRANSFER FLAVOPROTEIN-UBIQUINONE OXIDOREDUCTASE, MITOCHONDRIAL"/>
    <property type="match status" value="1"/>
</dbReference>
<dbReference type="SUPFAM" id="SSF54862">
    <property type="entry name" value="4Fe-4S ferredoxins"/>
    <property type="match status" value="1"/>
</dbReference>
<evidence type="ECO:0000256" key="1">
    <source>
        <dbReference type="ARBA" id="ARBA00001974"/>
    </source>
</evidence>
<comment type="cofactor">
    <cofactor evidence="14">
        <name>[4Fe-4S] cluster</name>
        <dbReference type="ChEBI" id="CHEBI:49883"/>
    </cofactor>
    <text evidence="14">Binds 1 [4Fe-4S] cluster.</text>
</comment>
<evidence type="ECO:0000256" key="14">
    <source>
        <dbReference type="RuleBase" id="RU366068"/>
    </source>
</evidence>
<dbReference type="PROSITE" id="PS51379">
    <property type="entry name" value="4FE4S_FER_2"/>
    <property type="match status" value="1"/>
</dbReference>
<dbReference type="PRINTS" id="PR00420">
    <property type="entry name" value="RNGMNOXGNASE"/>
</dbReference>
<reference evidence="16 17" key="1">
    <citation type="submission" date="2019-05" db="EMBL/GenBank/DDBJ databases">
        <title>Colwellia ponticola sp. nov., isolated from seawater.</title>
        <authorList>
            <person name="Yoon J.-H."/>
        </authorList>
    </citation>
    <scope>NUCLEOTIDE SEQUENCE [LARGE SCALE GENOMIC DNA]</scope>
    <source>
        <strain evidence="16 17">OISW-25</strain>
    </source>
</reference>
<dbReference type="InterPro" id="IPR007859">
    <property type="entry name" value="ETF-QO/FixX_C"/>
</dbReference>
<evidence type="ECO:0000256" key="3">
    <source>
        <dbReference type="ARBA" id="ARBA00022448"/>
    </source>
</evidence>
<dbReference type="Pfam" id="PF01494">
    <property type="entry name" value="FAD_binding_3"/>
    <property type="match status" value="1"/>
</dbReference>
<evidence type="ECO:0000313" key="17">
    <source>
        <dbReference type="Proteomes" id="UP000307702"/>
    </source>
</evidence>
<dbReference type="GO" id="GO:0051539">
    <property type="term" value="F:4 iron, 4 sulfur cluster binding"/>
    <property type="evidence" value="ECO:0007669"/>
    <property type="project" value="UniProtKB-UniRule"/>
</dbReference>
<evidence type="ECO:0000313" key="16">
    <source>
        <dbReference type="EMBL" id="TMM46827.1"/>
    </source>
</evidence>
<dbReference type="InterPro" id="IPR017896">
    <property type="entry name" value="4Fe4S_Fe-S-bd"/>
</dbReference>
<evidence type="ECO:0000256" key="6">
    <source>
        <dbReference type="ARBA" id="ARBA00022723"/>
    </source>
</evidence>
<evidence type="ECO:0000259" key="15">
    <source>
        <dbReference type="PROSITE" id="PS51379"/>
    </source>
</evidence>
<evidence type="ECO:0000256" key="7">
    <source>
        <dbReference type="ARBA" id="ARBA00022827"/>
    </source>
</evidence>
<keyword evidence="5 14" id="KW-0285">Flavoprotein</keyword>
<dbReference type="Pfam" id="PF21162">
    <property type="entry name" value="ETFQO_UQ-bd"/>
    <property type="match status" value="1"/>
</dbReference>
<dbReference type="InterPro" id="IPR040156">
    <property type="entry name" value="ETF-QO"/>
</dbReference>
<evidence type="ECO:0000256" key="2">
    <source>
        <dbReference type="ARBA" id="ARBA00002819"/>
    </source>
</evidence>
<dbReference type="InterPro" id="IPR036188">
    <property type="entry name" value="FAD/NAD-bd_sf"/>
</dbReference>
<sequence length="557" mass="61400">MERESMEFDVVIVGAGPAGLSTACRLMQLAQEKEQELMVCVVEKGSEVGAHILSGAVFEPRSLNELFPDWQARNAPLNTQVTGDDIYLLNNEDSGVKLPHFAVPKTMHNDGNYIVSMGNVCRWLAEQAEQLGVEIFPGFPAQSIIYNDDGSVGGVITGDMGLDADGKEKDSFMPGMELRAKYTVFAEGCRGHLGKELIEKFKLDEQSSPQHYGLGFKEIWDIDPEKHQPGLVVHTAGWPLDKKTNGGGYLYHAENNQVFVGLIIDLSYSNPHLSPFDEFQRYKHHPKISQYLEGGKRVSYGARAMAKGGFNSLPKMTMPGALLVGCDAGTINFAKIKGNHTAMKSGMLAAEAIAQALISDESGSEGIAPEGKQDLTQFTQLYKDSWLYEELYGTRNFGPAMHKFGTLLGGVYNTVDQNFFAGKLPFNFKDDSLDYAQLKPAADMPVINYNKPDNKLSFDKLSSVFLSNTNHEEEQPCHLKLKDAGIPITVNLPLYNEPAQRYCPAGVYEVEKTEQGDKFVINAQNCIHCKTCDIKDPSQNITWVTPEGTGGPNYPNM</sequence>
<evidence type="ECO:0000256" key="8">
    <source>
        <dbReference type="ARBA" id="ARBA00022982"/>
    </source>
</evidence>
<dbReference type="OrthoDB" id="9766632at2"/>
<evidence type="ECO:0000256" key="11">
    <source>
        <dbReference type="ARBA" id="ARBA00023014"/>
    </source>
</evidence>
<comment type="caution">
    <text evidence="16">The sequence shown here is derived from an EMBL/GenBank/DDBJ whole genome shotgun (WGS) entry which is preliminary data.</text>
</comment>
<dbReference type="AlphaFoldDB" id="A0A8H2JNS3"/>
<dbReference type="Gene3D" id="3.30.9.90">
    <property type="match status" value="1"/>
</dbReference>
<evidence type="ECO:0000256" key="9">
    <source>
        <dbReference type="ARBA" id="ARBA00023002"/>
    </source>
</evidence>
<keyword evidence="9 14" id="KW-0560">Oxidoreductase</keyword>
<keyword evidence="6 14" id="KW-0479">Metal-binding</keyword>
<dbReference type="EC" id="1.5.5.1" evidence="14"/>
<feature type="domain" description="4Fe-4S ferredoxin-type" evidence="15">
    <location>
        <begin position="517"/>
        <end position="546"/>
    </location>
</feature>
<dbReference type="SUPFAM" id="SSF54373">
    <property type="entry name" value="FAD-linked reductases, C-terminal domain"/>
    <property type="match status" value="1"/>
</dbReference>